<dbReference type="AlphaFoldDB" id="A0A918CKG0"/>
<name>A0A918CKG0_AGRME</name>
<dbReference type="Gene3D" id="3.30.1330.40">
    <property type="entry name" value="RutC-like"/>
    <property type="match status" value="1"/>
</dbReference>
<evidence type="ECO:0000313" key="3">
    <source>
        <dbReference type="Proteomes" id="UP000610303"/>
    </source>
</evidence>
<dbReference type="InterPro" id="IPR006175">
    <property type="entry name" value="YjgF/YER057c/UK114"/>
</dbReference>
<dbReference type="Pfam" id="PF01042">
    <property type="entry name" value="Ribonuc_L-PSP"/>
    <property type="match status" value="1"/>
</dbReference>
<dbReference type="InterPro" id="IPR035959">
    <property type="entry name" value="RutC-like_sf"/>
</dbReference>
<comment type="similarity">
    <text evidence="1">Belongs to the RutC family.</text>
</comment>
<accession>A0A918CKG0</accession>
<dbReference type="PANTHER" id="PTHR11803:SF58">
    <property type="entry name" value="PROTEIN HMF1-RELATED"/>
    <property type="match status" value="1"/>
</dbReference>
<dbReference type="GO" id="GO:0005829">
    <property type="term" value="C:cytosol"/>
    <property type="evidence" value="ECO:0007669"/>
    <property type="project" value="TreeGrafter"/>
</dbReference>
<organism evidence="2 3">
    <name type="scientific">Agromyces mediolanus</name>
    <name type="common">Corynebacterium mediolanum</name>
    <dbReference type="NCBI Taxonomy" id="41986"/>
    <lineage>
        <taxon>Bacteria</taxon>
        <taxon>Bacillati</taxon>
        <taxon>Actinomycetota</taxon>
        <taxon>Actinomycetes</taxon>
        <taxon>Micrococcales</taxon>
        <taxon>Microbacteriaceae</taxon>
        <taxon>Agromyces</taxon>
    </lineage>
</organism>
<keyword evidence="3" id="KW-1185">Reference proteome</keyword>
<reference evidence="2" key="1">
    <citation type="journal article" date="2014" name="Int. J. Syst. Evol. Microbiol.">
        <title>Complete genome sequence of Corynebacterium casei LMG S-19264T (=DSM 44701T), isolated from a smear-ripened cheese.</title>
        <authorList>
            <consortium name="US DOE Joint Genome Institute (JGI-PGF)"/>
            <person name="Walter F."/>
            <person name="Albersmeier A."/>
            <person name="Kalinowski J."/>
            <person name="Ruckert C."/>
        </authorList>
    </citation>
    <scope>NUCLEOTIDE SEQUENCE</scope>
    <source>
        <strain evidence="2">JCM 3346</strain>
    </source>
</reference>
<reference evidence="2" key="2">
    <citation type="submission" date="2020-09" db="EMBL/GenBank/DDBJ databases">
        <authorList>
            <person name="Sun Q."/>
            <person name="Ohkuma M."/>
        </authorList>
    </citation>
    <scope>NUCLEOTIDE SEQUENCE</scope>
    <source>
        <strain evidence="2">JCM 3346</strain>
    </source>
</reference>
<dbReference type="RefSeq" id="WP_189085389.1">
    <property type="nucleotide sequence ID" value="NZ_BMRJ01000002.1"/>
</dbReference>
<dbReference type="CDD" id="cd00448">
    <property type="entry name" value="YjgF_YER057c_UK114_family"/>
    <property type="match status" value="1"/>
</dbReference>
<gene>
    <name evidence="2" type="ORF">GCM10010196_21830</name>
</gene>
<sequence length="136" mass="14411">MIVTGGNPDALAAPIGQFRHYTVVPDDHRLVYLSGQVGQDRAGVLAPGGCGAQTAQVFRNLELLLDELGATPAHIVKLFTIVAGEGSFREFAGVRTEVFGRWYPDGAYPAHSAFVAAELAAPELLVEIEAVVAVPR</sequence>
<dbReference type="GO" id="GO:0019239">
    <property type="term" value="F:deaminase activity"/>
    <property type="evidence" value="ECO:0007669"/>
    <property type="project" value="TreeGrafter"/>
</dbReference>
<evidence type="ECO:0000313" key="2">
    <source>
        <dbReference type="EMBL" id="GGR27760.1"/>
    </source>
</evidence>
<dbReference type="SUPFAM" id="SSF55298">
    <property type="entry name" value="YjgF-like"/>
    <property type="match status" value="1"/>
</dbReference>
<evidence type="ECO:0000256" key="1">
    <source>
        <dbReference type="ARBA" id="ARBA00010552"/>
    </source>
</evidence>
<protein>
    <recommendedName>
        <fullName evidence="4">RidA family protein</fullName>
    </recommendedName>
</protein>
<dbReference type="EMBL" id="BMRJ01000002">
    <property type="protein sequence ID" value="GGR27760.1"/>
    <property type="molecule type" value="Genomic_DNA"/>
</dbReference>
<dbReference type="PANTHER" id="PTHR11803">
    <property type="entry name" value="2-IMINOBUTANOATE/2-IMINOPROPANOATE DEAMINASE RIDA"/>
    <property type="match status" value="1"/>
</dbReference>
<evidence type="ECO:0008006" key="4">
    <source>
        <dbReference type="Google" id="ProtNLM"/>
    </source>
</evidence>
<proteinExistence type="inferred from homology"/>
<comment type="caution">
    <text evidence="2">The sequence shown here is derived from an EMBL/GenBank/DDBJ whole genome shotgun (WGS) entry which is preliminary data.</text>
</comment>
<dbReference type="Proteomes" id="UP000610303">
    <property type="component" value="Unassembled WGS sequence"/>
</dbReference>